<comment type="similarity">
    <text evidence="1">Belongs to the helicase family. SKI2 subfamily.</text>
</comment>
<dbReference type="GO" id="GO:0003676">
    <property type="term" value="F:nucleic acid binding"/>
    <property type="evidence" value="ECO:0007669"/>
    <property type="project" value="InterPro"/>
</dbReference>
<comment type="catalytic activity">
    <reaction evidence="8">
        <text>Couples ATP hydrolysis with the unwinding of duplex DNA by translocating in the 3'-5' direction.</text>
        <dbReference type="EC" id="5.6.2.4"/>
    </reaction>
</comment>
<dbReference type="Pfam" id="PF02889">
    <property type="entry name" value="Sec63"/>
    <property type="match status" value="1"/>
</dbReference>
<accession>A0A1X2GRR4</accession>
<dbReference type="InterPro" id="IPR036388">
    <property type="entry name" value="WH-like_DNA-bd_sf"/>
</dbReference>
<dbReference type="GO" id="GO:0043138">
    <property type="term" value="F:3'-5' DNA helicase activity"/>
    <property type="evidence" value="ECO:0007669"/>
    <property type="project" value="UniProtKB-EC"/>
</dbReference>
<dbReference type="InterPro" id="IPR027417">
    <property type="entry name" value="P-loop_NTPase"/>
</dbReference>
<keyword evidence="4" id="KW-0347">Helicase</keyword>
<sequence>MTKEQDSFELYGSDDDIFTQLDQDAIFTLDPTHGSDRTSNPMDRIPKAFRTVFNFKTFNEIQAIAFDRLFTKDQSIVISAPTGTGKSALLELAMVRCFMTSSLSVRMVYMAPTKALCAQKAEAWNLKFKPLGYLCNVTTPEVWAGLTRCWKEHADLAQSVKLFMVLRQSRGADLEVCVSRIQNMNPLVRFVAVSAIIPNMDDVCQWLNATPLTFSEDYRSIKVQSIVCGVEKKHYFSMASFDKYLDSKLFQIIQQHSDGKPVIVFCPTRASVESACATLESKLAKRRVSDFQVNHPQLKKCLSHGIGFHHAGLDANDRRLVETLFRNQTIRIVATTPTLATGFNLPAFLVIIKSTVSYQEGFLEEACDVDVLQMIGRAGRPGLEAAGRAVILTTDDKQKHYKDLVTCNSVVESSLHHCLSDHFLSEIRNECICDEGTFIKWFKSSFLYLRLKKNPTHYLLLNNRLGSTSLEASLHQLFTKETKRFTKYGLVKKEPRLTISDLGIVMDTYGIKLDTMIHILNALPMQSMSAVLNLVSQGEEFKMAHAIRIGQKKLLTTMANHIDLKFPNGGKLNVTADKIAVTIQCLVGKVNIFEHGKNATTTGLLAEGFAILKIARRINRCKRD</sequence>
<dbReference type="InterPro" id="IPR011545">
    <property type="entry name" value="DEAD/DEAH_box_helicase_dom"/>
</dbReference>
<keyword evidence="2" id="KW-0547">Nucleotide-binding</keyword>
<dbReference type="OrthoDB" id="5575at2759"/>
<evidence type="ECO:0000256" key="7">
    <source>
        <dbReference type="ARBA" id="ARBA00023254"/>
    </source>
</evidence>
<name>A0A1X2GRR4_9FUNG</name>
<dbReference type="InterPro" id="IPR057842">
    <property type="entry name" value="WH_MER3"/>
</dbReference>
<dbReference type="InterPro" id="IPR052247">
    <property type="entry name" value="Meiotic_Crossover_Helicase"/>
</dbReference>
<dbReference type="GO" id="GO:0051321">
    <property type="term" value="P:meiotic cell cycle"/>
    <property type="evidence" value="ECO:0007669"/>
    <property type="project" value="UniProtKB-KW"/>
</dbReference>
<dbReference type="InterPro" id="IPR014001">
    <property type="entry name" value="Helicase_ATP-bd"/>
</dbReference>
<dbReference type="STRING" id="101127.A0A1X2GRR4"/>
<organism evidence="12 13">
    <name type="scientific">Hesseltinella vesiculosa</name>
    <dbReference type="NCBI Taxonomy" id="101127"/>
    <lineage>
        <taxon>Eukaryota</taxon>
        <taxon>Fungi</taxon>
        <taxon>Fungi incertae sedis</taxon>
        <taxon>Mucoromycota</taxon>
        <taxon>Mucoromycotina</taxon>
        <taxon>Mucoromycetes</taxon>
        <taxon>Mucorales</taxon>
        <taxon>Cunninghamellaceae</taxon>
        <taxon>Hesseltinella</taxon>
    </lineage>
</organism>
<keyword evidence="6" id="KW-0413">Isomerase</keyword>
<dbReference type="EC" id="5.6.2.4" evidence="9"/>
<proteinExistence type="inferred from homology"/>
<evidence type="ECO:0000256" key="10">
    <source>
        <dbReference type="ARBA" id="ARBA00048988"/>
    </source>
</evidence>
<dbReference type="SMART" id="SM00490">
    <property type="entry name" value="HELICc"/>
    <property type="match status" value="1"/>
</dbReference>
<dbReference type="Gene3D" id="3.40.50.300">
    <property type="entry name" value="P-loop containing nucleotide triphosphate hydrolases"/>
    <property type="match status" value="2"/>
</dbReference>
<dbReference type="GO" id="GO:0016787">
    <property type="term" value="F:hydrolase activity"/>
    <property type="evidence" value="ECO:0007669"/>
    <property type="project" value="UniProtKB-KW"/>
</dbReference>
<evidence type="ECO:0000256" key="6">
    <source>
        <dbReference type="ARBA" id="ARBA00023235"/>
    </source>
</evidence>
<evidence type="ECO:0000313" key="13">
    <source>
        <dbReference type="Proteomes" id="UP000242146"/>
    </source>
</evidence>
<dbReference type="PANTHER" id="PTHR47835:SF3">
    <property type="entry name" value="HELICASE FOR MEIOSIS 1"/>
    <property type="match status" value="1"/>
</dbReference>
<dbReference type="CDD" id="cd18795">
    <property type="entry name" value="SF2_C_Ski2"/>
    <property type="match status" value="1"/>
</dbReference>
<reference evidence="12 13" key="1">
    <citation type="submission" date="2016-07" db="EMBL/GenBank/DDBJ databases">
        <title>Pervasive Adenine N6-methylation of Active Genes in Fungi.</title>
        <authorList>
            <consortium name="DOE Joint Genome Institute"/>
            <person name="Mondo S.J."/>
            <person name="Dannebaum R.O."/>
            <person name="Kuo R.C."/>
            <person name="Labutti K."/>
            <person name="Haridas S."/>
            <person name="Kuo A."/>
            <person name="Salamov A."/>
            <person name="Ahrendt S.R."/>
            <person name="Lipzen A."/>
            <person name="Sullivan W."/>
            <person name="Andreopoulos W.B."/>
            <person name="Clum A."/>
            <person name="Lindquist E."/>
            <person name="Daum C."/>
            <person name="Ramamoorthy G.K."/>
            <person name="Gryganskyi A."/>
            <person name="Culley D."/>
            <person name="Magnuson J.K."/>
            <person name="James T.Y."/>
            <person name="O'Malley M.A."/>
            <person name="Stajich J.E."/>
            <person name="Spatafora J.W."/>
            <person name="Visel A."/>
            <person name="Grigoriev I.V."/>
        </authorList>
    </citation>
    <scope>NUCLEOTIDE SEQUENCE [LARGE SCALE GENOMIC DNA]</scope>
    <source>
        <strain evidence="12 13">NRRL 3301</strain>
    </source>
</reference>
<comment type="caution">
    <text evidence="12">The sequence shown here is derived from an EMBL/GenBank/DDBJ whole genome shotgun (WGS) entry which is preliminary data.</text>
</comment>
<keyword evidence="3 12" id="KW-0378">Hydrolase</keyword>
<keyword evidence="13" id="KW-1185">Reference proteome</keyword>
<evidence type="ECO:0000313" key="12">
    <source>
        <dbReference type="EMBL" id="ORX59748.1"/>
    </source>
</evidence>
<evidence type="ECO:0000256" key="8">
    <source>
        <dbReference type="ARBA" id="ARBA00034617"/>
    </source>
</evidence>
<dbReference type="PROSITE" id="PS51194">
    <property type="entry name" value="HELICASE_CTER"/>
    <property type="match status" value="1"/>
</dbReference>
<dbReference type="AlphaFoldDB" id="A0A1X2GRR4"/>
<dbReference type="Pfam" id="PF23445">
    <property type="entry name" value="WHD_SNRNP200"/>
    <property type="match status" value="1"/>
</dbReference>
<keyword evidence="5" id="KW-0067">ATP-binding</keyword>
<evidence type="ECO:0000256" key="4">
    <source>
        <dbReference type="ARBA" id="ARBA00022806"/>
    </source>
</evidence>
<evidence type="ECO:0000256" key="1">
    <source>
        <dbReference type="ARBA" id="ARBA00010140"/>
    </source>
</evidence>
<dbReference type="EMBL" id="MCGT01000005">
    <property type="protein sequence ID" value="ORX59748.1"/>
    <property type="molecule type" value="Genomic_DNA"/>
</dbReference>
<dbReference type="Pfam" id="PF00270">
    <property type="entry name" value="DEAD"/>
    <property type="match status" value="1"/>
</dbReference>
<dbReference type="SUPFAM" id="SSF52540">
    <property type="entry name" value="P-loop containing nucleoside triphosphate hydrolases"/>
    <property type="match status" value="2"/>
</dbReference>
<dbReference type="Gene3D" id="1.10.3380.10">
    <property type="entry name" value="Sec63 N-terminal domain-like domain"/>
    <property type="match status" value="1"/>
</dbReference>
<dbReference type="Proteomes" id="UP000242146">
    <property type="component" value="Unassembled WGS sequence"/>
</dbReference>
<protein>
    <recommendedName>
        <fullName evidence="9">DNA 3'-5' helicase</fullName>
        <ecNumber evidence="9">5.6.2.4</ecNumber>
    </recommendedName>
</protein>
<dbReference type="SMART" id="SM00487">
    <property type="entry name" value="DEXDc"/>
    <property type="match status" value="1"/>
</dbReference>
<dbReference type="InterPro" id="IPR001650">
    <property type="entry name" value="Helicase_C-like"/>
</dbReference>
<evidence type="ECO:0000259" key="11">
    <source>
        <dbReference type="PROSITE" id="PS51194"/>
    </source>
</evidence>
<feature type="domain" description="Helicase C-terminal" evidence="11">
    <location>
        <begin position="244"/>
        <end position="427"/>
    </location>
</feature>
<evidence type="ECO:0000256" key="3">
    <source>
        <dbReference type="ARBA" id="ARBA00022801"/>
    </source>
</evidence>
<gene>
    <name evidence="12" type="ORF">DM01DRAFT_1371603</name>
</gene>
<evidence type="ECO:0000256" key="9">
    <source>
        <dbReference type="ARBA" id="ARBA00034808"/>
    </source>
</evidence>
<comment type="catalytic activity">
    <reaction evidence="10">
        <text>ATP + H2O = ADP + phosphate + H(+)</text>
        <dbReference type="Rhea" id="RHEA:13065"/>
        <dbReference type="ChEBI" id="CHEBI:15377"/>
        <dbReference type="ChEBI" id="CHEBI:15378"/>
        <dbReference type="ChEBI" id="CHEBI:30616"/>
        <dbReference type="ChEBI" id="CHEBI:43474"/>
        <dbReference type="ChEBI" id="CHEBI:456216"/>
        <dbReference type="EC" id="5.6.2.4"/>
    </reaction>
</comment>
<dbReference type="PANTHER" id="PTHR47835">
    <property type="entry name" value="HFM1, ATP DEPENDENT DNA HELICASE HOMOLOG"/>
    <property type="match status" value="1"/>
</dbReference>
<dbReference type="Gene3D" id="1.10.10.10">
    <property type="entry name" value="Winged helix-like DNA-binding domain superfamily/Winged helix DNA-binding domain"/>
    <property type="match status" value="1"/>
</dbReference>
<evidence type="ECO:0000256" key="2">
    <source>
        <dbReference type="ARBA" id="ARBA00022741"/>
    </source>
</evidence>
<evidence type="ECO:0000256" key="5">
    <source>
        <dbReference type="ARBA" id="ARBA00022840"/>
    </source>
</evidence>
<dbReference type="Pfam" id="PF00271">
    <property type="entry name" value="Helicase_C"/>
    <property type="match status" value="1"/>
</dbReference>
<keyword evidence="7" id="KW-0469">Meiosis</keyword>
<dbReference type="InterPro" id="IPR004179">
    <property type="entry name" value="Sec63-dom"/>
</dbReference>
<dbReference type="GO" id="GO:0005524">
    <property type="term" value="F:ATP binding"/>
    <property type="evidence" value="ECO:0007669"/>
    <property type="project" value="UniProtKB-KW"/>
</dbReference>